<feature type="transmembrane region" description="Helical" evidence="6">
    <location>
        <begin position="21"/>
        <end position="48"/>
    </location>
</feature>
<feature type="transmembrane region" description="Helical" evidence="6">
    <location>
        <begin position="92"/>
        <end position="111"/>
    </location>
</feature>
<feature type="transmembrane region" description="Helical" evidence="6">
    <location>
        <begin position="234"/>
        <end position="265"/>
    </location>
</feature>
<dbReference type="RefSeq" id="WP_052473639.1">
    <property type="nucleotide sequence ID" value="NZ_AP012547.1"/>
</dbReference>
<keyword evidence="5 6" id="KW-0472">Membrane</keyword>
<evidence type="ECO:0000256" key="1">
    <source>
        <dbReference type="ARBA" id="ARBA00004651"/>
    </source>
</evidence>
<evidence type="ECO:0000256" key="6">
    <source>
        <dbReference type="SAM" id="Phobius"/>
    </source>
</evidence>
<dbReference type="KEGG" id="shd:SUTH_02697"/>
<gene>
    <name evidence="7" type="ORF">SUTH_02697</name>
</gene>
<feature type="transmembrane region" description="Helical" evidence="6">
    <location>
        <begin position="204"/>
        <end position="228"/>
    </location>
</feature>
<name>W0SIQ3_9PROT</name>
<dbReference type="Proteomes" id="UP000031637">
    <property type="component" value="Chromosome"/>
</dbReference>
<keyword evidence="4 6" id="KW-1133">Transmembrane helix</keyword>
<dbReference type="Pfam" id="PF03631">
    <property type="entry name" value="Virul_fac_BrkB"/>
    <property type="match status" value="1"/>
</dbReference>
<sequence length="273" mass="29329">MWLLAPFRLIVRTARRFHDEHCVQTAAALSFATLIGLVPMIAAAFAFISLLPVGAGLGTALEKFLLANLLPDKAGVIIAKYVGQFASRAGRVTFFGIAVLAATALMQMLTIERAFNHIWRVKSGRPLLRRLAIHGLALLLGPLVFGASLAAISFVAGVSLGLVDEPYWVTNFVIRGLLPFAFMSALFGLLYWGVPNKPVKVWHAAFGGAMAALGFVALQKLFTLYLAAGFTVNAVVYGAFSAIPVFLVWLYASWSVILIGALLVAELPQSVRA</sequence>
<comment type="subcellular location">
    <subcellularLocation>
        <location evidence="1">Cell membrane</location>
        <topology evidence="1">Multi-pass membrane protein</topology>
    </subcellularLocation>
</comment>
<dbReference type="GO" id="GO:0005886">
    <property type="term" value="C:plasma membrane"/>
    <property type="evidence" value="ECO:0007669"/>
    <property type="project" value="UniProtKB-SubCell"/>
</dbReference>
<protein>
    <submittedName>
        <fullName evidence="7">Exoribonuclease II</fullName>
    </submittedName>
</protein>
<evidence type="ECO:0000256" key="2">
    <source>
        <dbReference type="ARBA" id="ARBA00022475"/>
    </source>
</evidence>
<evidence type="ECO:0000313" key="7">
    <source>
        <dbReference type="EMBL" id="BAO30476.1"/>
    </source>
</evidence>
<evidence type="ECO:0000256" key="4">
    <source>
        <dbReference type="ARBA" id="ARBA00022989"/>
    </source>
</evidence>
<organism evidence="7 8">
    <name type="scientific">Sulfuritalea hydrogenivorans sk43H</name>
    <dbReference type="NCBI Taxonomy" id="1223802"/>
    <lineage>
        <taxon>Bacteria</taxon>
        <taxon>Pseudomonadati</taxon>
        <taxon>Pseudomonadota</taxon>
        <taxon>Betaproteobacteria</taxon>
        <taxon>Nitrosomonadales</taxon>
        <taxon>Sterolibacteriaceae</taxon>
        <taxon>Sulfuritalea</taxon>
    </lineage>
</organism>
<dbReference type="OrthoDB" id="9808671at2"/>
<feature type="transmembrane region" description="Helical" evidence="6">
    <location>
        <begin position="172"/>
        <end position="192"/>
    </location>
</feature>
<proteinExistence type="predicted"/>
<keyword evidence="2" id="KW-1003">Cell membrane</keyword>
<evidence type="ECO:0000256" key="5">
    <source>
        <dbReference type="ARBA" id="ARBA00023136"/>
    </source>
</evidence>
<dbReference type="PIRSF" id="PIRSF035875">
    <property type="entry name" value="RNase_BN"/>
    <property type="match status" value="1"/>
</dbReference>
<dbReference type="EMBL" id="AP012547">
    <property type="protein sequence ID" value="BAO30476.1"/>
    <property type="molecule type" value="Genomic_DNA"/>
</dbReference>
<evidence type="ECO:0000256" key="3">
    <source>
        <dbReference type="ARBA" id="ARBA00022692"/>
    </source>
</evidence>
<feature type="transmembrane region" description="Helical" evidence="6">
    <location>
        <begin position="131"/>
        <end position="160"/>
    </location>
</feature>
<dbReference type="PANTHER" id="PTHR30213:SF0">
    <property type="entry name" value="UPF0761 MEMBRANE PROTEIN YIHY"/>
    <property type="match status" value="1"/>
</dbReference>
<dbReference type="AlphaFoldDB" id="W0SIQ3"/>
<reference evidence="7 8" key="1">
    <citation type="journal article" date="2014" name="Syst. Appl. Microbiol.">
        <title>Complete genomes of freshwater sulfur oxidizers Sulfuricella denitrificans skB26 and Sulfuritalea hydrogenivorans sk43H: genetic insights into the sulfur oxidation pathway of betaproteobacteria.</title>
        <authorList>
            <person name="Watanabe T."/>
            <person name="Kojima H."/>
            <person name="Fukui M."/>
        </authorList>
    </citation>
    <scope>NUCLEOTIDE SEQUENCE [LARGE SCALE GENOMIC DNA]</scope>
    <source>
        <strain evidence="7">DSM22779</strain>
    </source>
</reference>
<dbReference type="STRING" id="1223802.SUTH_02697"/>
<dbReference type="PANTHER" id="PTHR30213">
    <property type="entry name" value="INNER MEMBRANE PROTEIN YHJD"/>
    <property type="match status" value="1"/>
</dbReference>
<dbReference type="NCBIfam" id="TIGR00765">
    <property type="entry name" value="yihY_not_rbn"/>
    <property type="match status" value="1"/>
</dbReference>
<keyword evidence="8" id="KW-1185">Reference proteome</keyword>
<accession>W0SIQ3</accession>
<dbReference type="HOGENOM" id="CLU_032288_0_1_4"/>
<keyword evidence="3 6" id="KW-0812">Transmembrane</keyword>
<dbReference type="InterPro" id="IPR017039">
    <property type="entry name" value="Virul_fac_BrkB"/>
</dbReference>
<evidence type="ECO:0000313" key="8">
    <source>
        <dbReference type="Proteomes" id="UP000031637"/>
    </source>
</evidence>